<evidence type="ECO:0000313" key="3">
    <source>
        <dbReference type="Proteomes" id="UP000315017"/>
    </source>
</evidence>
<dbReference type="GO" id="GO:0008270">
    <property type="term" value="F:zinc ion binding"/>
    <property type="evidence" value="ECO:0007669"/>
    <property type="project" value="InterPro"/>
</dbReference>
<gene>
    <name evidence="2" type="ORF">ETAA8_18850</name>
</gene>
<accession>A0A517Y9G2</accession>
<dbReference type="EMBL" id="CP036274">
    <property type="protein sequence ID" value="QDU26802.1"/>
    <property type="molecule type" value="Genomic_DNA"/>
</dbReference>
<proteinExistence type="predicted"/>
<protein>
    <recommendedName>
        <fullName evidence="4">Carbonic anhydrase</fullName>
    </recommendedName>
</protein>
<evidence type="ECO:0000256" key="1">
    <source>
        <dbReference type="SAM" id="MobiDB-lite"/>
    </source>
</evidence>
<dbReference type="Proteomes" id="UP000315017">
    <property type="component" value="Chromosome"/>
</dbReference>
<dbReference type="KEGG" id="aagg:ETAA8_18850"/>
<dbReference type="GO" id="GO:0004089">
    <property type="term" value="F:carbonate dehydratase activity"/>
    <property type="evidence" value="ECO:0007669"/>
    <property type="project" value="InterPro"/>
</dbReference>
<keyword evidence="3" id="KW-1185">Reference proteome</keyword>
<reference evidence="2 3" key="1">
    <citation type="submission" date="2019-02" db="EMBL/GenBank/DDBJ databases">
        <title>Deep-cultivation of Planctomycetes and their phenomic and genomic characterization uncovers novel biology.</title>
        <authorList>
            <person name="Wiegand S."/>
            <person name="Jogler M."/>
            <person name="Boedeker C."/>
            <person name="Pinto D."/>
            <person name="Vollmers J."/>
            <person name="Rivas-Marin E."/>
            <person name="Kohn T."/>
            <person name="Peeters S.H."/>
            <person name="Heuer A."/>
            <person name="Rast P."/>
            <person name="Oberbeckmann S."/>
            <person name="Bunk B."/>
            <person name="Jeske O."/>
            <person name="Meyerdierks A."/>
            <person name="Storesund J.E."/>
            <person name="Kallscheuer N."/>
            <person name="Luecker S."/>
            <person name="Lage O.M."/>
            <person name="Pohl T."/>
            <person name="Merkel B.J."/>
            <person name="Hornburger P."/>
            <person name="Mueller R.-W."/>
            <person name="Bruemmer F."/>
            <person name="Labrenz M."/>
            <person name="Spormann A.M."/>
            <person name="Op den Camp H."/>
            <person name="Overmann J."/>
            <person name="Amann R."/>
            <person name="Jetten M.S.M."/>
            <person name="Mascher T."/>
            <person name="Medema M.H."/>
            <person name="Devos D.P."/>
            <person name="Kaster A.-K."/>
            <person name="Ovreas L."/>
            <person name="Rohde M."/>
            <person name="Galperin M.Y."/>
            <person name="Jogler C."/>
        </authorList>
    </citation>
    <scope>NUCLEOTIDE SEQUENCE [LARGE SCALE GENOMIC DNA]</scope>
    <source>
        <strain evidence="2 3">ETA_A8</strain>
    </source>
</reference>
<name>A0A517Y9G2_9BACT</name>
<feature type="region of interest" description="Disordered" evidence="1">
    <location>
        <begin position="162"/>
        <end position="186"/>
    </location>
</feature>
<evidence type="ECO:0000313" key="2">
    <source>
        <dbReference type="EMBL" id="QDU26802.1"/>
    </source>
</evidence>
<organism evidence="2 3">
    <name type="scientific">Anatilimnocola aggregata</name>
    <dbReference type="NCBI Taxonomy" id="2528021"/>
    <lineage>
        <taxon>Bacteria</taxon>
        <taxon>Pseudomonadati</taxon>
        <taxon>Planctomycetota</taxon>
        <taxon>Planctomycetia</taxon>
        <taxon>Pirellulales</taxon>
        <taxon>Pirellulaceae</taxon>
        <taxon>Anatilimnocola</taxon>
    </lineage>
</organism>
<dbReference type="InterPro" id="IPR036874">
    <property type="entry name" value="Carbonic_anhydrase_sf"/>
</dbReference>
<sequence length="186" mass="20720">MLENAAHDMSYPPARGPVLLLSCMDPRLLDNTAMFMNHDNLENRYDQVIFAGASLGALGGGLPEYKHWKMTFFDHLAGAIELHRIEDVYILEHRHCGAYHKIFKVAAEFDDTPEGMAAEAELHLKYAQILTGEIEDWASARGVKLCVKSFLMDMRGTVSILQMPSGSNGSNGAPKLKKKSKKVKRT</sequence>
<feature type="compositionally biased region" description="Basic residues" evidence="1">
    <location>
        <begin position="175"/>
        <end position="186"/>
    </location>
</feature>
<dbReference type="SUPFAM" id="SSF53056">
    <property type="entry name" value="beta-carbonic anhydrase, cab"/>
    <property type="match status" value="1"/>
</dbReference>
<dbReference type="AlphaFoldDB" id="A0A517Y9G2"/>
<feature type="compositionally biased region" description="Polar residues" evidence="1">
    <location>
        <begin position="162"/>
        <end position="171"/>
    </location>
</feature>
<dbReference type="RefSeq" id="WP_202921696.1">
    <property type="nucleotide sequence ID" value="NZ_CP036274.1"/>
</dbReference>
<evidence type="ECO:0008006" key="4">
    <source>
        <dbReference type="Google" id="ProtNLM"/>
    </source>
</evidence>